<organism evidence="2 3">
    <name type="scientific">Paraphaeosphaeria minitans</name>
    <dbReference type="NCBI Taxonomy" id="565426"/>
    <lineage>
        <taxon>Eukaryota</taxon>
        <taxon>Fungi</taxon>
        <taxon>Dikarya</taxon>
        <taxon>Ascomycota</taxon>
        <taxon>Pezizomycotina</taxon>
        <taxon>Dothideomycetes</taxon>
        <taxon>Pleosporomycetidae</taxon>
        <taxon>Pleosporales</taxon>
        <taxon>Massarineae</taxon>
        <taxon>Didymosphaeriaceae</taxon>
        <taxon>Paraphaeosphaeria</taxon>
    </lineage>
</organism>
<reference evidence="2" key="1">
    <citation type="journal article" date="2020" name="Mol. Plant Microbe Interact.">
        <title>Genome Sequence of the Biocontrol Agent Coniothyrium minitans strain Conio (IMI 134523).</title>
        <authorList>
            <person name="Patel D."/>
            <person name="Shittu T.A."/>
            <person name="Baroncelli R."/>
            <person name="Muthumeenakshi S."/>
            <person name="Osborne T.H."/>
            <person name="Janganan T.K."/>
            <person name="Sreenivasaprasad S."/>
        </authorList>
    </citation>
    <scope>NUCLEOTIDE SEQUENCE</scope>
    <source>
        <strain evidence="2">Conio</strain>
    </source>
</reference>
<dbReference type="AlphaFoldDB" id="A0A9P6GLF5"/>
<comment type="caution">
    <text evidence="2">The sequence shown here is derived from an EMBL/GenBank/DDBJ whole genome shotgun (WGS) entry which is preliminary data.</text>
</comment>
<sequence>MATSSKHDAVRVEDTPEKEHTVDESRLDRNIHLNGAIQAKIDKDENKFERSFGGGCGGIVAPFAFQSKDAPNYIPEIITAITSQVVAGVLVSSNWMYLLHQNKKAEMGEVVLEETP</sequence>
<evidence type="ECO:0000313" key="3">
    <source>
        <dbReference type="Proteomes" id="UP000756921"/>
    </source>
</evidence>
<evidence type="ECO:0000313" key="2">
    <source>
        <dbReference type="EMBL" id="KAF9737523.1"/>
    </source>
</evidence>
<dbReference type="EMBL" id="WJXW01000004">
    <property type="protein sequence ID" value="KAF9737523.1"/>
    <property type="molecule type" value="Genomic_DNA"/>
</dbReference>
<protein>
    <submittedName>
        <fullName evidence="2">Major facilitator superfamily transporter</fullName>
    </submittedName>
</protein>
<gene>
    <name evidence="2" type="ORF">PMIN01_05302</name>
</gene>
<name>A0A9P6GLF5_9PLEO</name>
<feature type="region of interest" description="Disordered" evidence="1">
    <location>
        <begin position="1"/>
        <end position="23"/>
    </location>
</feature>
<evidence type="ECO:0000256" key="1">
    <source>
        <dbReference type="SAM" id="MobiDB-lite"/>
    </source>
</evidence>
<dbReference type="OrthoDB" id="3639251at2759"/>
<accession>A0A9P6GLF5</accession>
<proteinExistence type="predicted"/>
<dbReference type="Proteomes" id="UP000756921">
    <property type="component" value="Unassembled WGS sequence"/>
</dbReference>
<keyword evidence="3" id="KW-1185">Reference proteome</keyword>